<evidence type="ECO:0000313" key="2">
    <source>
        <dbReference type="EMBL" id="QFU98715.1"/>
    </source>
</evidence>
<feature type="region of interest" description="Disordered" evidence="1">
    <location>
        <begin position="15"/>
        <end position="40"/>
    </location>
</feature>
<name>A0A5P9QE19_9MICO</name>
<keyword evidence="3" id="KW-1185">Reference proteome</keyword>
<organism evidence="2 3">
    <name type="scientific">Luteimicrobium xylanilyticum</name>
    <dbReference type="NCBI Taxonomy" id="1133546"/>
    <lineage>
        <taxon>Bacteria</taxon>
        <taxon>Bacillati</taxon>
        <taxon>Actinomycetota</taxon>
        <taxon>Actinomycetes</taxon>
        <taxon>Micrococcales</taxon>
        <taxon>Luteimicrobium</taxon>
    </lineage>
</organism>
<dbReference type="Proteomes" id="UP000326702">
    <property type="component" value="Chromosome"/>
</dbReference>
<gene>
    <name evidence="2" type="ORF">KDY119_02234</name>
</gene>
<proteinExistence type="predicted"/>
<dbReference type="AlphaFoldDB" id="A0A5P9QE19"/>
<protein>
    <submittedName>
        <fullName evidence="2">Uncharacterized protein</fullName>
    </submittedName>
</protein>
<dbReference type="Gene3D" id="3.20.20.80">
    <property type="entry name" value="Glycosidases"/>
    <property type="match status" value="1"/>
</dbReference>
<evidence type="ECO:0000256" key="1">
    <source>
        <dbReference type="SAM" id="MobiDB-lite"/>
    </source>
</evidence>
<sequence>MVLVGLAVLLARPWSGGPTTDASPSAPSLRPPTPHDEVRSVSVDFDVVTDPRTDWDAVDRHLDQAGANAVNLNAGRVEFTAFDWSAHPDAAAEPGTDHLAVASSHLVHAPDGTHRAISLIVDAFVPAWIKADPSIAGVDPQGRRSTHIASASALYDGPVGDRLVAYVTALGQRYDPSTIELTELFFSSYTYGPDDLALYRRLTGATDWPRAADGSIDTTDPSISRWRNTVMTHLLQRTRAALDAVRDGAGRQIGLTLDVRVDWDDPAAGKPYNGQDYRALLAGVRDLRLQLWAYVGRPVRPAASVAGLTRSLADAGYDMSRFIVSVGLWSGSSSDSTQAPIAPGVLDVAVRGAATSGVTDVNVTPYALMTDAHWDVLSSVWGETASASPAP</sequence>
<evidence type="ECO:0000313" key="3">
    <source>
        <dbReference type="Proteomes" id="UP000326702"/>
    </source>
</evidence>
<feature type="compositionally biased region" description="Polar residues" evidence="1">
    <location>
        <begin position="17"/>
        <end position="26"/>
    </location>
</feature>
<dbReference type="EMBL" id="CP045529">
    <property type="protein sequence ID" value="QFU98715.1"/>
    <property type="molecule type" value="Genomic_DNA"/>
</dbReference>
<dbReference type="KEGG" id="lxl:KDY119_02234"/>
<reference evidence="2 3" key="1">
    <citation type="submission" date="2019-10" db="EMBL/GenBank/DDBJ databases">
        <title>Genome sequence of Luteimicrobium xylanilyticum HY-24.</title>
        <authorList>
            <person name="Kim D.Y."/>
            <person name="Park H.-Y."/>
        </authorList>
    </citation>
    <scope>NUCLEOTIDE SEQUENCE [LARGE SCALE GENOMIC DNA]</scope>
    <source>
        <strain evidence="2 3">HY-24</strain>
    </source>
</reference>
<accession>A0A5P9QE19</accession>